<dbReference type="Gene3D" id="3.40.190.10">
    <property type="entry name" value="Periplasmic binding protein-like II"/>
    <property type="match status" value="2"/>
</dbReference>
<dbReference type="Proteomes" id="UP000243077">
    <property type="component" value="Chromosome"/>
</dbReference>
<dbReference type="PANTHER" id="PTHR42941">
    <property type="entry name" value="SLL1037 PROTEIN"/>
    <property type="match status" value="1"/>
</dbReference>
<sequence>MPIARSVLFATGLFLTLVLGGVGFIAATISWDRSVVIEAGPKAGFFYETGDGLARHLSAEGVDVELTSRDDTLNIIESVQDPDNPVNVGFIAQKIDAANYPNVTSLGSIELEPLLLFARTDLGANLSVSDLEGRSVWMQVKGSGFDQLASEVFDAYDLDVEPRYGTLNEGILSVRRGETDVVGVLFPVHTPIVRQLAADPQLTLVDIATTEALASEIGYVRSLTIPPGLLDIAGSVPSGPLHTVGVPVTVVAREDLPAAITLQIASRLQDQFGSPSSTVQGTTFPNFMDLQLSANTVA</sequence>
<evidence type="ECO:0000313" key="1">
    <source>
        <dbReference type="EMBL" id="AVG24530.1"/>
    </source>
</evidence>
<keyword evidence="2" id="KW-1185">Reference proteome</keyword>
<dbReference type="OrthoDB" id="5582316at2"/>
<dbReference type="InterPro" id="IPR011852">
    <property type="entry name" value="TRAP_TAXI"/>
</dbReference>
<dbReference type="PANTHER" id="PTHR42941:SF1">
    <property type="entry name" value="SLL1037 PROTEIN"/>
    <property type="match status" value="1"/>
</dbReference>
<dbReference type="AlphaFoldDB" id="A0A2L2BSB2"/>
<proteinExistence type="predicted"/>
<dbReference type="SUPFAM" id="SSF53850">
    <property type="entry name" value="Periplasmic binding protein-like II"/>
    <property type="match status" value="1"/>
</dbReference>
<dbReference type="EMBL" id="CP026923">
    <property type="protein sequence ID" value="AVG24530.1"/>
    <property type="molecule type" value="Genomic_DNA"/>
</dbReference>
<name>A0A2L2BSB2_9MICO</name>
<gene>
    <name evidence="1" type="ORF">C3B54_111593</name>
</gene>
<accession>A0A2L2BSB2</accession>
<dbReference type="KEGG" id="psai:C3B54_111593"/>
<organism evidence="1 2">
    <name type="scientific">Pontimonas salivibrio</name>
    <dbReference type="NCBI Taxonomy" id="1159327"/>
    <lineage>
        <taxon>Bacteria</taxon>
        <taxon>Bacillati</taxon>
        <taxon>Actinomycetota</taxon>
        <taxon>Actinomycetes</taxon>
        <taxon>Micrococcales</taxon>
        <taxon>Microbacteriaceae</taxon>
        <taxon>Pontimonas</taxon>
    </lineage>
</organism>
<dbReference type="RefSeq" id="WP_104913994.1">
    <property type="nucleotide sequence ID" value="NZ_CP026923.1"/>
</dbReference>
<dbReference type="Pfam" id="PF16868">
    <property type="entry name" value="NMT1_3"/>
    <property type="match status" value="1"/>
</dbReference>
<reference evidence="1 2" key="1">
    <citation type="submission" date="2018-02" db="EMBL/GenBank/DDBJ databases">
        <title>Complete genome of the streamlined marine actinobacterium Pontimonas salivibrio CL-TW6 adapted to coastal planktonic lifestype.</title>
        <authorList>
            <person name="Cho B.C."/>
            <person name="Hardies S.C."/>
            <person name="Jang G.I."/>
            <person name="Hwang C.Y."/>
        </authorList>
    </citation>
    <scope>NUCLEOTIDE SEQUENCE [LARGE SCALE GENOMIC DNA]</scope>
    <source>
        <strain evidence="1 2">CL-TW6</strain>
    </source>
</reference>
<evidence type="ECO:0000313" key="2">
    <source>
        <dbReference type="Proteomes" id="UP000243077"/>
    </source>
</evidence>
<protein>
    <submittedName>
        <fullName evidence="1">TRAP transport system substrate-binding protein</fullName>
    </submittedName>
</protein>